<dbReference type="RefSeq" id="WP_065542645.1">
    <property type="nucleotide sequence ID" value="NZ_CP015405.2"/>
</dbReference>
<dbReference type="GO" id="GO:0016020">
    <property type="term" value="C:membrane"/>
    <property type="evidence" value="ECO:0007669"/>
    <property type="project" value="InterPro"/>
</dbReference>
<name>A0A1C7IE56_9FIRM</name>
<feature type="transmembrane region" description="Helical" evidence="1">
    <location>
        <begin position="296"/>
        <end position="317"/>
    </location>
</feature>
<gene>
    <name evidence="3" type="ORF">A4V09_12315</name>
</gene>
<sequence>MFQKMTEKVQSMAMRKKLYLIVIISIGILSISVLFSFFLLMNAYNKLLYKTVADSLSSSAAKISDELENINAVSTSMISDKSLQQMLGQVTDDPHSVSTTLNFSIYNTLETYFQQFRYNHLSYLILDNNSLLTEPYMHTYIRSSQKFPDPVYRNLLKSAQGHQGRAVWVTEYSSSYGLFLVREIRRIQDVKLDTLGTLIINVDTSSLLENSSHYSSQFGKASYLLTEGSDMIGASEKLTADDIRMIQEKLSAAYGMISVSQGKYFVVKNKIPFFEWDFYSLIPYNSVFNSLLAAQILFFTALAASLAAAIFLSRYFIRTLMVHLDRLIHKIRLFGENDGTLPDTFQTCSYAKRNDEFGILHQNFDNMADQIHHLIHVNYQNELLMKDAQIKALETQINPHFLYNTLESINWRAKDLGEQDISRMVESLGYLLRAALSQKSKTFSIRQELEFVNCYLTIQKIRFADQLRIGIEADEDLMDIQIPKLIIQPLAENAIHYALEEIMDECYIQINIFRENHLIYIEVKNSGSQFEENLLNKLKDERIKPNGFGIGLLNINERLKLTFGNEYGLTLYNQDNLAAASIRLPYPEDKGGVF</sequence>
<dbReference type="InterPro" id="IPR036890">
    <property type="entry name" value="HATPase_C_sf"/>
</dbReference>
<dbReference type="InterPro" id="IPR050640">
    <property type="entry name" value="Bact_2-comp_sensor_kinase"/>
</dbReference>
<dbReference type="SUPFAM" id="SSF55874">
    <property type="entry name" value="ATPase domain of HSP90 chaperone/DNA topoisomerase II/histidine kinase"/>
    <property type="match status" value="1"/>
</dbReference>
<keyword evidence="1" id="KW-1133">Transmembrane helix</keyword>
<dbReference type="STRING" id="1796616.A4V09_12315"/>
<keyword evidence="4" id="KW-1185">Reference proteome</keyword>
<accession>A0A1C7IE56</accession>
<feature type="transmembrane region" description="Helical" evidence="1">
    <location>
        <begin position="20"/>
        <end position="41"/>
    </location>
</feature>
<keyword evidence="3" id="KW-0808">Transferase</keyword>
<dbReference type="AlphaFoldDB" id="A0A1C7IE56"/>
<keyword evidence="1" id="KW-0812">Transmembrane</keyword>
<evidence type="ECO:0000313" key="3">
    <source>
        <dbReference type="EMBL" id="ANU76482.1"/>
    </source>
</evidence>
<protein>
    <submittedName>
        <fullName evidence="3">Sensor histidine kinase</fullName>
    </submittedName>
</protein>
<reference evidence="3" key="1">
    <citation type="submission" date="2017-04" db="EMBL/GenBank/DDBJ databases">
        <title>Complete Genome Sequences of Twelve Strains of a Stable Defined Moderately Diverse Mouse Microbiota 2 (sDMDMm2).</title>
        <authorList>
            <person name="Uchimura Y."/>
            <person name="Wyss M."/>
            <person name="Brugiroux S."/>
            <person name="Limenitakis J.P."/>
            <person name="Stecher B."/>
            <person name="McCoy K.D."/>
            <person name="Macpherson A.J."/>
        </authorList>
    </citation>
    <scope>NUCLEOTIDE SEQUENCE</scope>
    <source>
        <strain evidence="3">YL58</strain>
    </source>
</reference>
<dbReference type="OrthoDB" id="9809348at2"/>
<keyword evidence="3" id="KW-0418">Kinase</keyword>
<dbReference type="Gene3D" id="3.30.565.10">
    <property type="entry name" value="Histidine kinase-like ATPase, C-terminal domain"/>
    <property type="match status" value="1"/>
</dbReference>
<dbReference type="EMBL" id="CP015405">
    <property type="protein sequence ID" value="ANU76482.1"/>
    <property type="molecule type" value="Genomic_DNA"/>
</dbReference>
<dbReference type="Gene3D" id="6.10.340.10">
    <property type="match status" value="1"/>
</dbReference>
<dbReference type="PANTHER" id="PTHR34220">
    <property type="entry name" value="SENSOR HISTIDINE KINASE YPDA"/>
    <property type="match status" value="1"/>
</dbReference>
<evidence type="ECO:0000313" key="4">
    <source>
        <dbReference type="Proteomes" id="UP000092574"/>
    </source>
</evidence>
<proteinExistence type="predicted"/>
<dbReference type="InterPro" id="IPR010559">
    <property type="entry name" value="Sig_transdc_His_kin_internal"/>
</dbReference>
<evidence type="ECO:0000259" key="2">
    <source>
        <dbReference type="Pfam" id="PF06580"/>
    </source>
</evidence>
<organism evidence="3 4">
    <name type="scientific">Blautia pseudococcoides</name>
    <dbReference type="NCBI Taxonomy" id="1796616"/>
    <lineage>
        <taxon>Bacteria</taxon>
        <taxon>Bacillati</taxon>
        <taxon>Bacillota</taxon>
        <taxon>Clostridia</taxon>
        <taxon>Lachnospirales</taxon>
        <taxon>Lachnospiraceae</taxon>
        <taxon>Blautia</taxon>
    </lineage>
</organism>
<keyword evidence="1" id="KW-0472">Membrane</keyword>
<dbReference type="KEGG" id="byl:A4V09_12315"/>
<evidence type="ECO:0000256" key="1">
    <source>
        <dbReference type="SAM" id="Phobius"/>
    </source>
</evidence>
<dbReference type="PANTHER" id="PTHR34220:SF7">
    <property type="entry name" value="SENSOR HISTIDINE KINASE YPDA"/>
    <property type="match status" value="1"/>
</dbReference>
<dbReference type="Proteomes" id="UP000092574">
    <property type="component" value="Chromosome"/>
</dbReference>
<feature type="domain" description="Signal transduction histidine kinase internal region" evidence="2">
    <location>
        <begin position="388"/>
        <end position="467"/>
    </location>
</feature>
<dbReference type="Pfam" id="PF06580">
    <property type="entry name" value="His_kinase"/>
    <property type="match status" value="1"/>
</dbReference>
<dbReference type="GO" id="GO:0000155">
    <property type="term" value="F:phosphorelay sensor kinase activity"/>
    <property type="evidence" value="ECO:0007669"/>
    <property type="project" value="InterPro"/>
</dbReference>